<proteinExistence type="predicted"/>
<protein>
    <submittedName>
        <fullName evidence="3">Cellulose-binding protein</fullName>
    </submittedName>
</protein>
<dbReference type="InterPro" id="IPR036514">
    <property type="entry name" value="SGNH_hydro_sf"/>
</dbReference>
<dbReference type="GO" id="GO:0004622">
    <property type="term" value="F:phosphatidylcholine lysophospholipase activity"/>
    <property type="evidence" value="ECO:0007669"/>
    <property type="project" value="TreeGrafter"/>
</dbReference>
<organism evidence="3 4">
    <name type="scientific">Pseudoneurospora amorphoporcata</name>
    <dbReference type="NCBI Taxonomy" id="241081"/>
    <lineage>
        <taxon>Eukaryota</taxon>
        <taxon>Fungi</taxon>
        <taxon>Dikarya</taxon>
        <taxon>Ascomycota</taxon>
        <taxon>Pezizomycotina</taxon>
        <taxon>Sordariomycetes</taxon>
        <taxon>Sordariomycetidae</taxon>
        <taxon>Sordariales</taxon>
        <taxon>Sordariaceae</taxon>
        <taxon>Pseudoneurospora</taxon>
    </lineage>
</organism>
<gene>
    <name evidence="3" type="ORF">QBC32DRAFT_383967</name>
</gene>
<feature type="chain" id="PRO_5042874649" evidence="1">
    <location>
        <begin position="24"/>
        <end position="272"/>
    </location>
</feature>
<dbReference type="AlphaFoldDB" id="A0AAN6P0G8"/>
<dbReference type="PANTHER" id="PTHR30383:SF2">
    <property type="entry name" value="CELLULOSE-BINDING PROTEIN"/>
    <property type="match status" value="1"/>
</dbReference>
<dbReference type="PANTHER" id="PTHR30383">
    <property type="entry name" value="THIOESTERASE 1/PROTEASE 1/LYSOPHOSPHOLIPASE L1"/>
    <property type="match status" value="1"/>
</dbReference>
<dbReference type="Proteomes" id="UP001303222">
    <property type="component" value="Unassembled WGS sequence"/>
</dbReference>
<accession>A0AAN6P0G8</accession>
<dbReference type="SUPFAM" id="SSF52266">
    <property type="entry name" value="SGNH hydrolase"/>
    <property type="match status" value="1"/>
</dbReference>
<comment type="caution">
    <text evidence="3">The sequence shown here is derived from an EMBL/GenBank/DDBJ whole genome shotgun (WGS) entry which is preliminary data.</text>
</comment>
<dbReference type="Gene3D" id="3.40.50.1110">
    <property type="entry name" value="SGNH hydrolase"/>
    <property type="match status" value="1"/>
</dbReference>
<sequence length="272" mass="30070">MVATIRLLIGLVGSLSLLYQASAEPLIQDQVRIMALGLLARPPLPKLNATNIDLPLPYSQIRFVGTQPEPPQLRPYCGYGAAYDWPHEGHGSYLATYIAQATVPIPDALPNTPLTQPLLQSWLRNPRVSRPDQPVDIILMHLGTNDIWQNRTKEDIVAAYSVLLNQMRAVNPRVRLLVAQILPMEPANCPGCAAKVQQLNQYISVWAQVVNSQVNPNVRPVRLVDQYTGSNATRYTTDGVHPNARGDEAIAQRWLGSVLEAVEAVVDERLLP</sequence>
<dbReference type="EMBL" id="MU859089">
    <property type="protein sequence ID" value="KAK3954463.1"/>
    <property type="molecule type" value="Genomic_DNA"/>
</dbReference>
<keyword evidence="1" id="KW-0732">Signal</keyword>
<feature type="domain" description="SGNH hydrolase-type esterase" evidence="2">
    <location>
        <begin position="78"/>
        <end position="248"/>
    </location>
</feature>
<feature type="signal peptide" evidence="1">
    <location>
        <begin position="1"/>
        <end position="23"/>
    </location>
</feature>
<evidence type="ECO:0000256" key="1">
    <source>
        <dbReference type="SAM" id="SignalP"/>
    </source>
</evidence>
<evidence type="ECO:0000313" key="3">
    <source>
        <dbReference type="EMBL" id="KAK3954463.1"/>
    </source>
</evidence>
<reference evidence="3" key="2">
    <citation type="submission" date="2023-06" db="EMBL/GenBank/DDBJ databases">
        <authorList>
            <consortium name="Lawrence Berkeley National Laboratory"/>
            <person name="Mondo S.J."/>
            <person name="Hensen N."/>
            <person name="Bonometti L."/>
            <person name="Westerberg I."/>
            <person name="Brannstrom I.O."/>
            <person name="Guillou S."/>
            <person name="Cros-Aarteil S."/>
            <person name="Calhoun S."/>
            <person name="Haridas S."/>
            <person name="Kuo A."/>
            <person name="Pangilinan J."/>
            <person name="Riley R."/>
            <person name="Labutti K."/>
            <person name="Andreopoulos B."/>
            <person name="Lipzen A."/>
            <person name="Chen C."/>
            <person name="Yanf M."/>
            <person name="Daum C."/>
            <person name="Ng V."/>
            <person name="Clum A."/>
            <person name="Steindorff A."/>
            <person name="Ohm R."/>
            <person name="Martin F."/>
            <person name="Silar P."/>
            <person name="Natvig D."/>
            <person name="Lalanne C."/>
            <person name="Gautier V."/>
            <person name="Ament-Velasquez S.L."/>
            <person name="Kruys A."/>
            <person name="Hutchinson M.I."/>
            <person name="Powell A.J."/>
            <person name="Barry K."/>
            <person name="Miller A.N."/>
            <person name="Grigoriev I.V."/>
            <person name="Debuchy R."/>
            <person name="Gladieux P."/>
            <person name="Thoren M.H."/>
            <person name="Johannesson H."/>
        </authorList>
    </citation>
    <scope>NUCLEOTIDE SEQUENCE</scope>
    <source>
        <strain evidence="3">CBS 626.80</strain>
    </source>
</reference>
<evidence type="ECO:0000259" key="2">
    <source>
        <dbReference type="Pfam" id="PF13472"/>
    </source>
</evidence>
<reference evidence="3" key="1">
    <citation type="journal article" date="2023" name="Mol. Phylogenet. Evol.">
        <title>Genome-scale phylogeny and comparative genomics of the fungal order Sordariales.</title>
        <authorList>
            <person name="Hensen N."/>
            <person name="Bonometti L."/>
            <person name="Westerberg I."/>
            <person name="Brannstrom I.O."/>
            <person name="Guillou S."/>
            <person name="Cros-Aarteil S."/>
            <person name="Calhoun S."/>
            <person name="Haridas S."/>
            <person name="Kuo A."/>
            <person name="Mondo S."/>
            <person name="Pangilinan J."/>
            <person name="Riley R."/>
            <person name="LaButti K."/>
            <person name="Andreopoulos B."/>
            <person name="Lipzen A."/>
            <person name="Chen C."/>
            <person name="Yan M."/>
            <person name="Daum C."/>
            <person name="Ng V."/>
            <person name="Clum A."/>
            <person name="Steindorff A."/>
            <person name="Ohm R.A."/>
            <person name="Martin F."/>
            <person name="Silar P."/>
            <person name="Natvig D.O."/>
            <person name="Lalanne C."/>
            <person name="Gautier V."/>
            <person name="Ament-Velasquez S.L."/>
            <person name="Kruys A."/>
            <person name="Hutchinson M.I."/>
            <person name="Powell A.J."/>
            <person name="Barry K."/>
            <person name="Miller A.N."/>
            <person name="Grigoriev I.V."/>
            <person name="Debuchy R."/>
            <person name="Gladieux P."/>
            <person name="Hiltunen Thoren M."/>
            <person name="Johannesson H."/>
        </authorList>
    </citation>
    <scope>NUCLEOTIDE SEQUENCE</scope>
    <source>
        <strain evidence="3">CBS 626.80</strain>
    </source>
</reference>
<dbReference type="Pfam" id="PF13472">
    <property type="entry name" value="Lipase_GDSL_2"/>
    <property type="match status" value="1"/>
</dbReference>
<evidence type="ECO:0000313" key="4">
    <source>
        <dbReference type="Proteomes" id="UP001303222"/>
    </source>
</evidence>
<name>A0AAN6P0G8_9PEZI</name>
<dbReference type="InterPro" id="IPR013830">
    <property type="entry name" value="SGNH_hydro"/>
</dbReference>
<dbReference type="InterPro" id="IPR051532">
    <property type="entry name" value="Ester_Hydrolysis_Enzymes"/>
</dbReference>
<keyword evidence="4" id="KW-1185">Reference proteome</keyword>